<reference evidence="2" key="2">
    <citation type="submission" date="2025-09" db="UniProtKB">
        <authorList>
            <consortium name="Ensembl"/>
        </authorList>
    </citation>
    <scope>IDENTIFICATION</scope>
</reference>
<keyword evidence="3" id="KW-1185">Reference proteome</keyword>
<organism evidence="2 3">
    <name type="scientific">Malurus cyaneus samueli</name>
    <dbReference type="NCBI Taxonomy" id="2593467"/>
    <lineage>
        <taxon>Eukaryota</taxon>
        <taxon>Metazoa</taxon>
        <taxon>Chordata</taxon>
        <taxon>Craniata</taxon>
        <taxon>Vertebrata</taxon>
        <taxon>Euteleostomi</taxon>
        <taxon>Archelosauria</taxon>
        <taxon>Archosauria</taxon>
        <taxon>Dinosauria</taxon>
        <taxon>Saurischia</taxon>
        <taxon>Theropoda</taxon>
        <taxon>Coelurosauria</taxon>
        <taxon>Aves</taxon>
        <taxon>Neognathae</taxon>
        <taxon>Neoaves</taxon>
        <taxon>Telluraves</taxon>
        <taxon>Australaves</taxon>
        <taxon>Passeriformes</taxon>
        <taxon>Meliphagoidea</taxon>
        <taxon>Maluridae</taxon>
        <taxon>Malurus</taxon>
    </lineage>
</organism>
<feature type="transmembrane region" description="Helical" evidence="1">
    <location>
        <begin position="33"/>
        <end position="57"/>
    </location>
</feature>
<proteinExistence type="predicted"/>
<dbReference type="AlphaFoldDB" id="A0A8C5T5P0"/>
<reference evidence="2" key="1">
    <citation type="submission" date="2025-08" db="UniProtKB">
        <authorList>
            <consortium name="Ensembl"/>
        </authorList>
    </citation>
    <scope>IDENTIFICATION</scope>
</reference>
<keyword evidence="1" id="KW-0812">Transmembrane</keyword>
<dbReference type="Proteomes" id="UP000694560">
    <property type="component" value="Unplaced"/>
</dbReference>
<evidence type="ECO:0000313" key="2">
    <source>
        <dbReference type="Ensembl" id="ENSMCSP00000002600.1"/>
    </source>
</evidence>
<sequence>INSLGSDNDFFLSKNRNVVETQEHYKSRWRSIWIMYLTMFLSSVGFSIVIMSVWPYLQKVCKCEVFN</sequence>
<evidence type="ECO:0000313" key="3">
    <source>
        <dbReference type="Proteomes" id="UP000694560"/>
    </source>
</evidence>
<dbReference type="Ensembl" id="ENSMCST00000002659.1">
    <property type="protein sequence ID" value="ENSMCSP00000002600.1"/>
    <property type="gene ID" value="ENSMCSG00000001942.1"/>
</dbReference>
<dbReference type="OrthoDB" id="370281at2759"/>
<keyword evidence="1" id="KW-0472">Membrane</keyword>
<name>A0A8C5T5P0_9PASS</name>
<accession>A0A8C5T5P0</accession>
<keyword evidence="1" id="KW-1133">Transmembrane helix</keyword>
<protein>
    <submittedName>
        <fullName evidence="2">Uncharacterized protein</fullName>
    </submittedName>
</protein>
<evidence type="ECO:0000256" key="1">
    <source>
        <dbReference type="SAM" id="Phobius"/>
    </source>
</evidence>